<keyword evidence="2" id="KW-1185">Reference proteome</keyword>
<accession>A0A9X7IQV7</accession>
<dbReference type="AlphaFoldDB" id="A0A9X7IQV7"/>
<dbReference type="RefSeq" id="WP_105294537.1">
    <property type="nucleotide sequence ID" value="NZ_PUEV01000012.1"/>
</dbReference>
<comment type="caution">
    <text evidence="1">The sequence shown here is derived from an EMBL/GenBank/DDBJ whole genome shotgun (WGS) entry which is preliminary data.</text>
</comment>
<evidence type="ECO:0000313" key="1">
    <source>
        <dbReference type="EMBL" id="PQM53721.1"/>
    </source>
</evidence>
<sequence>MKWIPETSTLELTSRNVTALNDKLNDPLSARTLISPDPHMVPVTAVESAGAAEAIAAPGAVVLTRTQLVELTTEGATVRVGAVRVRSVADDAHYADRLAGEVYMPSTGEYR</sequence>
<dbReference type="Proteomes" id="UP000237911">
    <property type="component" value="Unassembled WGS sequence"/>
</dbReference>
<evidence type="ECO:0000313" key="2">
    <source>
        <dbReference type="Proteomes" id="UP000237911"/>
    </source>
</evidence>
<reference evidence="1 2" key="1">
    <citation type="submission" date="2018-02" db="EMBL/GenBank/DDBJ databases">
        <title>Draft genome sequence of Mycobacterium virginiense isolated from mud of a swine farm in Japan.</title>
        <authorList>
            <person name="Ohya K."/>
        </authorList>
    </citation>
    <scope>NUCLEOTIDE SEQUENCE [LARGE SCALE GENOMIC DNA]</scope>
    <source>
        <strain evidence="1 2">GF75</strain>
    </source>
</reference>
<gene>
    <name evidence="1" type="ORF">C5U48_02610</name>
</gene>
<name>A0A9X7IQV7_9MYCO</name>
<dbReference type="EMBL" id="PUEV01000012">
    <property type="protein sequence ID" value="PQM53721.1"/>
    <property type="molecule type" value="Genomic_DNA"/>
</dbReference>
<protein>
    <submittedName>
        <fullName evidence="1">Uncharacterized protein</fullName>
    </submittedName>
</protein>
<proteinExistence type="predicted"/>
<organism evidence="1 2">
    <name type="scientific">Mycolicibacter virginiensis</name>
    <dbReference type="NCBI Taxonomy" id="1795032"/>
    <lineage>
        <taxon>Bacteria</taxon>
        <taxon>Bacillati</taxon>
        <taxon>Actinomycetota</taxon>
        <taxon>Actinomycetes</taxon>
        <taxon>Mycobacteriales</taxon>
        <taxon>Mycobacteriaceae</taxon>
        <taxon>Mycolicibacter</taxon>
    </lineage>
</organism>